<dbReference type="InterPro" id="IPR028250">
    <property type="entry name" value="DsbDN"/>
</dbReference>
<comment type="caution">
    <text evidence="2">The sequence shown here is derived from an EMBL/GenBank/DDBJ whole genome shotgun (WGS) entry which is preliminary data.</text>
</comment>
<organism evidence="2 3">
    <name type="scientific">Rubritalea tangerina</name>
    <dbReference type="NCBI Taxonomy" id="430798"/>
    <lineage>
        <taxon>Bacteria</taxon>
        <taxon>Pseudomonadati</taxon>
        <taxon>Verrucomicrobiota</taxon>
        <taxon>Verrucomicrobiia</taxon>
        <taxon>Verrucomicrobiales</taxon>
        <taxon>Rubritaleaceae</taxon>
        <taxon>Rubritalea</taxon>
    </lineage>
</organism>
<proteinExistence type="predicted"/>
<sequence>MRIAHMNMYNPHLRRLLFAVFCVVCLCCVVCVGRECCGEREEVVRFSGDSAVLEFRCDHDVVVPGQEVRVGFFVRHEEGFHTYWKQPGKVGYPLQLVWREPKMGKVPEIDWDLPERVSMNGYAAHGFKRDVAHSMSVQVPESTGGGRFTVELDAGWLACSKRCSPHYQRFRLVLPVGPEAVRSESFAALQKREIPMLEGWGGVAEKKEDMLEVRLWPEKTSSELEGVYLYCESGVLEASFDQEVEHCSDGSILVTAKLKSGVDVPRRWSVLLYAENGIGKQNFSRVILKREESHTR</sequence>
<evidence type="ECO:0000313" key="3">
    <source>
        <dbReference type="Proteomes" id="UP001597389"/>
    </source>
</evidence>
<protein>
    <submittedName>
        <fullName evidence="2">Protein-disulfide reductase DsbD domain-containing protein</fullName>
    </submittedName>
</protein>
<dbReference type="RefSeq" id="WP_377177964.1">
    <property type="nucleotide sequence ID" value="NZ_JBHUJB010000035.1"/>
</dbReference>
<gene>
    <name evidence="2" type="ORF">ACFSW8_08485</name>
</gene>
<reference evidence="3" key="1">
    <citation type="journal article" date="2019" name="Int. J. Syst. Evol. Microbiol.">
        <title>The Global Catalogue of Microorganisms (GCM) 10K type strain sequencing project: providing services to taxonomists for standard genome sequencing and annotation.</title>
        <authorList>
            <consortium name="The Broad Institute Genomics Platform"/>
            <consortium name="The Broad Institute Genome Sequencing Center for Infectious Disease"/>
            <person name="Wu L."/>
            <person name="Ma J."/>
        </authorList>
    </citation>
    <scope>NUCLEOTIDE SEQUENCE [LARGE SCALE GENOMIC DNA]</scope>
    <source>
        <strain evidence="3">CCUG 57942</strain>
    </source>
</reference>
<accession>A0ABW4ZAQ9</accession>
<dbReference type="EMBL" id="JBHUJB010000035">
    <property type="protein sequence ID" value="MFD2158931.1"/>
    <property type="molecule type" value="Genomic_DNA"/>
</dbReference>
<evidence type="ECO:0000313" key="2">
    <source>
        <dbReference type="EMBL" id="MFD2158931.1"/>
    </source>
</evidence>
<dbReference type="Proteomes" id="UP001597389">
    <property type="component" value="Unassembled WGS sequence"/>
</dbReference>
<keyword evidence="3" id="KW-1185">Reference proteome</keyword>
<feature type="domain" description="Thiol:disulfide interchange protein DsbD N-terminal" evidence="1">
    <location>
        <begin position="62"/>
        <end position="173"/>
    </location>
</feature>
<evidence type="ECO:0000259" key="1">
    <source>
        <dbReference type="Pfam" id="PF11412"/>
    </source>
</evidence>
<dbReference type="Pfam" id="PF11412">
    <property type="entry name" value="DsbD_N"/>
    <property type="match status" value="1"/>
</dbReference>
<name>A0ABW4ZAQ9_9BACT</name>